<organism evidence="2 3">
    <name type="scientific">Araneus ventricosus</name>
    <name type="common">Orbweaver spider</name>
    <name type="synonym">Epeira ventricosa</name>
    <dbReference type="NCBI Taxonomy" id="182803"/>
    <lineage>
        <taxon>Eukaryota</taxon>
        <taxon>Metazoa</taxon>
        <taxon>Ecdysozoa</taxon>
        <taxon>Arthropoda</taxon>
        <taxon>Chelicerata</taxon>
        <taxon>Arachnida</taxon>
        <taxon>Araneae</taxon>
        <taxon>Araneomorphae</taxon>
        <taxon>Entelegynae</taxon>
        <taxon>Araneoidea</taxon>
        <taxon>Araneidae</taxon>
        <taxon>Araneus</taxon>
    </lineage>
</organism>
<feature type="non-terminal residue" evidence="2">
    <location>
        <position position="1"/>
    </location>
</feature>
<feature type="region of interest" description="Disordered" evidence="1">
    <location>
        <begin position="1"/>
        <end position="26"/>
    </location>
</feature>
<accession>A0A4Y2S8G2</accession>
<comment type="caution">
    <text evidence="2">The sequence shown here is derived from an EMBL/GenBank/DDBJ whole genome shotgun (WGS) entry which is preliminary data.</text>
</comment>
<dbReference type="Proteomes" id="UP000499080">
    <property type="component" value="Unassembled WGS sequence"/>
</dbReference>
<evidence type="ECO:0000256" key="1">
    <source>
        <dbReference type="SAM" id="MobiDB-lite"/>
    </source>
</evidence>
<gene>
    <name evidence="2" type="ORF">AVEN_43804_1</name>
</gene>
<feature type="region of interest" description="Disordered" evidence="1">
    <location>
        <begin position="50"/>
        <end position="70"/>
    </location>
</feature>
<dbReference type="AlphaFoldDB" id="A0A4Y2S8G2"/>
<proteinExistence type="predicted"/>
<evidence type="ECO:0000313" key="2">
    <source>
        <dbReference type="EMBL" id="GBN84133.1"/>
    </source>
</evidence>
<evidence type="ECO:0000313" key="3">
    <source>
        <dbReference type="Proteomes" id="UP000499080"/>
    </source>
</evidence>
<sequence length="593" mass="62268">VEKPTAVSDSTSKNHPEVKANSTDQVLFTTVPDATVNNATDSVLQTPVVKPTAVSDSTSKNHPEVKANSTSQLSYAGLPDVSVNTPSNSILQVPSVVKPTAMPVFVLNNNFDARTHSASKIFYLAVPDASANILSNSVSQSSSAMKPTAASVLTSNNNSNVTSSSASHLLYVTLPHIPLNTALNSASQAPSDVKSTTVPVSMSNNHSEVTEHSSSHVLPIPLPVASTNAGSNFISHEPVISPNNSSDKSDKIRRIPILSSKSVPNLNSNYSPVAKKCPIERTNFSGGPLSKDSSNISSDPVTNLHFIVKTTVSTSDNLPAISVNTVSNSVSHTKPVAKRPHIERTSVPDVTLTKDSSNFSGNTVTNSSVIVKTTVSSSDHLLAVNTVSNSVSQSKPLAKKRHIERTSVPDVPLTKGSSNVSSDPVTSSALVAKTTVSSSTNFPAISVNDSVSQVSSVIKPSAMSASTSNNSTVATHFSDKVSCFEKIPDEMSNSSNFQLATSSSVKSCQGKSDAPLATTAYYILKSSSDLITSSDVVKSSQLPVSTPNKQPGSLQFLWEPVAEKRYVVKARVPFTPRSSQSSFSSDTEVNSAS</sequence>
<name>A0A4Y2S8G2_ARAVE</name>
<reference evidence="2 3" key="1">
    <citation type="journal article" date="2019" name="Sci. Rep.">
        <title>Orb-weaving spider Araneus ventricosus genome elucidates the spidroin gene catalogue.</title>
        <authorList>
            <person name="Kono N."/>
            <person name="Nakamura H."/>
            <person name="Ohtoshi R."/>
            <person name="Moran D.A.P."/>
            <person name="Shinohara A."/>
            <person name="Yoshida Y."/>
            <person name="Fujiwara M."/>
            <person name="Mori M."/>
            <person name="Tomita M."/>
            <person name="Arakawa K."/>
        </authorList>
    </citation>
    <scope>NUCLEOTIDE SEQUENCE [LARGE SCALE GENOMIC DNA]</scope>
</reference>
<keyword evidence="3" id="KW-1185">Reference proteome</keyword>
<protein>
    <submittedName>
        <fullName evidence="2">Uncharacterized protein</fullName>
    </submittedName>
</protein>
<dbReference type="EMBL" id="BGPR01020237">
    <property type="protein sequence ID" value="GBN84133.1"/>
    <property type="molecule type" value="Genomic_DNA"/>
</dbReference>